<dbReference type="InterPro" id="IPR050426">
    <property type="entry name" value="Glycosyltransferase_28"/>
</dbReference>
<dbReference type="AlphaFoldDB" id="A0A1B2HL37"/>
<feature type="domain" description="Erythromycin biosynthesis protein CIII-like C-terminal" evidence="1">
    <location>
        <begin position="187"/>
        <end position="314"/>
    </location>
</feature>
<dbReference type="GO" id="GO:0016758">
    <property type="term" value="F:hexosyltransferase activity"/>
    <property type="evidence" value="ECO:0007669"/>
    <property type="project" value="UniProtKB-ARBA"/>
</dbReference>
<proteinExistence type="predicted"/>
<dbReference type="STRING" id="1586287.BBK82_22515"/>
<dbReference type="KEGG" id="led:BBK82_22515"/>
<dbReference type="GO" id="GO:0017000">
    <property type="term" value="P:antibiotic biosynthetic process"/>
    <property type="evidence" value="ECO:0007669"/>
    <property type="project" value="UniProtKB-ARBA"/>
</dbReference>
<dbReference type="GO" id="GO:0008194">
    <property type="term" value="F:UDP-glycosyltransferase activity"/>
    <property type="evidence" value="ECO:0007669"/>
    <property type="project" value="InterPro"/>
</dbReference>
<keyword evidence="2" id="KW-0808">Transferase</keyword>
<organism evidence="2 3">
    <name type="scientific">Lentzea guizhouensis</name>
    <dbReference type="NCBI Taxonomy" id="1586287"/>
    <lineage>
        <taxon>Bacteria</taxon>
        <taxon>Bacillati</taxon>
        <taxon>Actinomycetota</taxon>
        <taxon>Actinomycetes</taxon>
        <taxon>Pseudonocardiales</taxon>
        <taxon>Pseudonocardiaceae</taxon>
        <taxon>Lentzea</taxon>
    </lineage>
</organism>
<dbReference type="InterPro" id="IPR010610">
    <property type="entry name" value="EryCIII-like_C"/>
</dbReference>
<sequence>MRVLFASMATVGHTYPLIPLAVAARAAGHEVHFAVGEEMHPVLGKLGLRPFRPGLVFGEIYAEDIAQDLERLLPDLVVGGWAVPEVVSEARRRGFPAVWHGFGRMFPDGVGLVRPEGGRHVDICPPSLQDPAFLAQDRIPLRPVPFSPPGEVPVRTAGKMVYLTLGTAFGTRELLAEAVVGLGKLSDVQVVVAAPRVVLTDLPPNVTVHPWLPQAEVLRYADVVVHHGGSGTMLGALTAGVPQVVLPQGADQFANADALVAAGAAVRPHAFSAGPIADCARLLLVTGQYREAAGHLAREIRHMPSPEEVADRLADVV</sequence>
<dbReference type="InterPro" id="IPR002213">
    <property type="entry name" value="UDP_glucos_trans"/>
</dbReference>
<reference evidence="2 3" key="1">
    <citation type="submission" date="2016-07" db="EMBL/GenBank/DDBJ databases">
        <title>Complete genome sequence of the Lentzea guizhouensis DHS C013.</title>
        <authorList>
            <person name="Cao C."/>
        </authorList>
    </citation>
    <scope>NUCLEOTIDE SEQUENCE [LARGE SCALE GENOMIC DNA]</scope>
    <source>
        <strain evidence="2 3">DHS C013</strain>
    </source>
</reference>
<dbReference type="PANTHER" id="PTHR48050">
    <property type="entry name" value="STEROL 3-BETA-GLUCOSYLTRANSFERASE"/>
    <property type="match status" value="1"/>
</dbReference>
<evidence type="ECO:0000313" key="2">
    <source>
        <dbReference type="EMBL" id="ANZ38421.1"/>
    </source>
</evidence>
<dbReference type="OrthoDB" id="5488434at2"/>
<dbReference type="RefSeq" id="WP_065916769.1">
    <property type="nucleotide sequence ID" value="NZ_CP016793.1"/>
</dbReference>
<gene>
    <name evidence="2" type="ORF">BBK82_22515</name>
</gene>
<accession>A0A1B2HL37</accession>
<evidence type="ECO:0000259" key="1">
    <source>
        <dbReference type="Pfam" id="PF06722"/>
    </source>
</evidence>
<dbReference type="Proteomes" id="UP000093053">
    <property type="component" value="Chromosome"/>
</dbReference>
<protein>
    <submittedName>
        <fullName evidence="2">Glycosyl transferase</fullName>
    </submittedName>
</protein>
<dbReference type="Gene3D" id="3.40.50.2000">
    <property type="entry name" value="Glycogen Phosphorylase B"/>
    <property type="match status" value="3"/>
</dbReference>
<dbReference type="PANTHER" id="PTHR48050:SF13">
    <property type="entry name" value="STEROL 3-BETA-GLUCOSYLTRANSFERASE UGT80A2"/>
    <property type="match status" value="1"/>
</dbReference>
<name>A0A1B2HL37_9PSEU</name>
<dbReference type="CDD" id="cd03784">
    <property type="entry name" value="GT1_Gtf-like"/>
    <property type="match status" value="1"/>
</dbReference>
<dbReference type="SUPFAM" id="SSF53756">
    <property type="entry name" value="UDP-Glycosyltransferase/glycogen phosphorylase"/>
    <property type="match status" value="1"/>
</dbReference>
<keyword evidence="3" id="KW-1185">Reference proteome</keyword>
<dbReference type="EMBL" id="CP016793">
    <property type="protein sequence ID" value="ANZ38421.1"/>
    <property type="molecule type" value="Genomic_DNA"/>
</dbReference>
<evidence type="ECO:0000313" key="3">
    <source>
        <dbReference type="Proteomes" id="UP000093053"/>
    </source>
</evidence>
<dbReference type="Pfam" id="PF06722">
    <property type="entry name" value="EryCIII-like_C"/>
    <property type="match status" value="1"/>
</dbReference>